<keyword evidence="4 9" id="KW-0902">Two-component regulatory system</keyword>
<gene>
    <name evidence="12" type="ORF">NE536_05360</name>
</gene>
<comment type="caution">
    <text evidence="12">The sequence shown here is derived from an EMBL/GenBank/DDBJ whole genome shotgun (WGS) entry which is preliminary data.</text>
</comment>
<evidence type="ECO:0000256" key="1">
    <source>
        <dbReference type="ARBA" id="ARBA00004496"/>
    </source>
</evidence>
<keyword evidence="6 9" id="KW-0238">DNA-binding</keyword>
<dbReference type="PANTHER" id="PTHR45526">
    <property type="entry name" value="TRANSCRIPTIONAL REGULATORY PROTEIN DPIA"/>
    <property type="match status" value="1"/>
</dbReference>
<dbReference type="InterPro" id="IPR011006">
    <property type="entry name" value="CheY-like_superfamily"/>
</dbReference>
<organism evidence="12 13">
    <name type="scientific">Shewanella septentrionalis</name>
    <dbReference type="NCBI Taxonomy" id="2952223"/>
    <lineage>
        <taxon>Bacteria</taxon>
        <taxon>Pseudomonadati</taxon>
        <taxon>Pseudomonadota</taxon>
        <taxon>Gammaproteobacteria</taxon>
        <taxon>Alteromonadales</taxon>
        <taxon>Shewanellaceae</taxon>
        <taxon>Shewanella</taxon>
    </lineage>
</organism>
<dbReference type="GO" id="GO:0003700">
    <property type="term" value="F:DNA-binding transcription factor activity"/>
    <property type="evidence" value="ECO:0007669"/>
    <property type="project" value="InterPro"/>
</dbReference>
<evidence type="ECO:0000313" key="13">
    <source>
        <dbReference type="Proteomes" id="UP001155604"/>
    </source>
</evidence>
<evidence type="ECO:0000256" key="6">
    <source>
        <dbReference type="ARBA" id="ARBA00023125"/>
    </source>
</evidence>
<name>A0A9X2WSS2_9GAMM</name>
<dbReference type="InterPro" id="IPR051271">
    <property type="entry name" value="2C-system_Tx_regulators"/>
</dbReference>
<evidence type="ECO:0000256" key="4">
    <source>
        <dbReference type="ARBA" id="ARBA00023012"/>
    </source>
</evidence>
<reference evidence="12" key="1">
    <citation type="journal article" date="2023" name="Int. J. Syst. Evol. Microbiol.">
        <title>&lt;i&gt;Shewanella septentrionalis&lt;/i&gt; sp. nov. and &lt;i&gt;Shewanella holmiensis&lt;/i&gt; sp. nov., isolated from Baltic Sea water and sediments.</title>
        <authorList>
            <person name="Martin-Rodriguez A.J."/>
            <person name="Thorell K."/>
            <person name="Joffre E."/>
            <person name="Jensie-Markopoulos S."/>
            <person name="Moore E.R.B."/>
            <person name="Sjoling A."/>
        </authorList>
    </citation>
    <scope>NUCLEOTIDE SEQUENCE</scope>
    <source>
        <strain evidence="12">SP1W3</strain>
    </source>
</reference>
<evidence type="ECO:0000256" key="5">
    <source>
        <dbReference type="ARBA" id="ARBA00023015"/>
    </source>
</evidence>
<proteinExistence type="predicted"/>
<dbReference type="Proteomes" id="UP001155604">
    <property type="component" value="Unassembled WGS sequence"/>
</dbReference>
<sequence length="226" mass="25134">MHTVILVEDEVEVAHLVAQYLFSTNRYKVIGMASDISTARSLLGAITPDLLLLDVYLPDGNGLNLLAELRSQGIRSEVVLLTAAKEVQILEKAMQLGVFDFLVKPVLLSRLDQALSRFESRQLKLSATEELTQSVVDAFMEVPTGTTKAAARLPKGVDQLTLQKIREVFDAKPQDKLTAQMVGEKLGVSRSTARRYLEFLLECNELAADQSYGSIGRPERCYHRVR</sequence>
<dbReference type="SUPFAM" id="SSF52172">
    <property type="entry name" value="CheY-like"/>
    <property type="match status" value="1"/>
</dbReference>
<dbReference type="Pfam" id="PF20714">
    <property type="entry name" value="HTH_64"/>
    <property type="match status" value="1"/>
</dbReference>
<dbReference type="GO" id="GO:0005737">
    <property type="term" value="C:cytoplasm"/>
    <property type="evidence" value="ECO:0007669"/>
    <property type="project" value="UniProtKB-SubCell"/>
</dbReference>
<evidence type="ECO:0000259" key="11">
    <source>
        <dbReference type="PROSITE" id="PS50110"/>
    </source>
</evidence>
<evidence type="ECO:0000256" key="8">
    <source>
        <dbReference type="ARBA" id="ARBA00023163"/>
    </source>
</evidence>
<dbReference type="GO" id="GO:0000156">
    <property type="term" value="F:phosphorelay response regulator activity"/>
    <property type="evidence" value="ECO:0007669"/>
    <property type="project" value="TreeGrafter"/>
</dbReference>
<dbReference type="EMBL" id="JAMTCC010000007">
    <property type="protein sequence ID" value="MCT7944790.1"/>
    <property type="molecule type" value="Genomic_DNA"/>
</dbReference>
<keyword evidence="7 9" id="KW-0010">Activator</keyword>
<dbReference type="AlphaFoldDB" id="A0A9X2WSS2"/>
<keyword evidence="13" id="KW-1185">Reference proteome</keyword>
<evidence type="ECO:0000256" key="3">
    <source>
        <dbReference type="ARBA" id="ARBA00022553"/>
    </source>
</evidence>
<evidence type="ECO:0000313" key="12">
    <source>
        <dbReference type="EMBL" id="MCT7944790.1"/>
    </source>
</evidence>
<protein>
    <recommendedName>
        <fullName evidence="9">Transcriptional regulatory protein</fullName>
    </recommendedName>
</protein>
<feature type="modified residue" description="4-aspartylphosphate" evidence="10">
    <location>
        <position position="54"/>
    </location>
</feature>
<evidence type="ECO:0000256" key="2">
    <source>
        <dbReference type="ARBA" id="ARBA00022490"/>
    </source>
</evidence>
<dbReference type="Gene3D" id="3.40.50.2300">
    <property type="match status" value="1"/>
</dbReference>
<evidence type="ECO:0000256" key="9">
    <source>
        <dbReference type="PIRNR" id="PIRNR006171"/>
    </source>
</evidence>
<feature type="domain" description="Response regulatory" evidence="11">
    <location>
        <begin position="3"/>
        <end position="119"/>
    </location>
</feature>
<evidence type="ECO:0000256" key="10">
    <source>
        <dbReference type="PROSITE-ProRule" id="PRU00169"/>
    </source>
</evidence>
<dbReference type="RefSeq" id="WP_261272036.1">
    <property type="nucleotide sequence ID" value="NZ_JAMTCC010000007.1"/>
</dbReference>
<keyword evidence="3 10" id="KW-0597">Phosphoprotein</keyword>
<dbReference type="PIRSF" id="PIRSF006171">
    <property type="entry name" value="RR_citrat_malat"/>
    <property type="match status" value="1"/>
</dbReference>
<keyword evidence="5 9" id="KW-0805">Transcription regulation</keyword>
<dbReference type="InterPro" id="IPR001789">
    <property type="entry name" value="Sig_transdc_resp-reg_receiver"/>
</dbReference>
<keyword evidence="2 9" id="KW-0963">Cytoplasm</keyword>
<accession>A0A9X2WSS2</accession>
<dbReference type="PROSITE" id="PS50110">
    <property type="entry name" value="RESPONSE_REGULATORY"/>
    <property type="match status" value="1"/>
</dbReference>
<dbReference type="SMART" id="SM00448">
    <property type="entry name" value="REC"/>
    <property type="match status" value="1"/>
</dbReference>
<keyword evidence="8 9" id="KW-0804">Transcription</keyword>
<comment type="subcellular location">
    <subcellularLocation>
        <location evidence="1 9">Cytoplasm</location>
    </subcellularLocation>
</comment>
<dbReference type="GO" id="GO:0003677">
    <property type="term" value="F:DNA binding"/>
    <property type="evidence" value="ECO:0007669"/>
    <property type="project" value="UniProtKB-KW"/>
</dbReference>
<dbReference type="PANTHER" id="PTHR45526:SF1">
    <property type="entry name" value="TRANSCRIPTIONAL REGULATORY PROTEIN DCUR-RELATED"/>
    <property type="match status" value="1"/>
</dbReference>
<dbReference type="InterPro" id="IPR024187">
    <property type="entry name" value="Sig_transdc_resp-reg_cit/mal"/>
</dbReference>
<evidence type="ECO:0000256" key="7">
    <source>
        <dbReference type="ARBA" id="ARBA00023159"/>
    </source>
</evidence>
<dbReference type="Pfam" id="PF00072">
    <property type="entry name" value="Response_reg"/>
    <property type="match status" value="1"/>
</dbReference>
<dbReference type="InterPro" id="IPR048714">
    <property type="entry name" value="DpiA-like_HTH"/>
</dbReference>